<name>A0ACC2V9X7_9TREE</name>
<protein>
    <submittedName>
        <fullName evidence="1">Uncharacterized protein</fullName>
    </submittedName>
</protein>
<gene>
    <name evidence="1" type="ORF">QFC21_005528</name>
</gene>
<dbReference type="Proteomes" id="UP001227268">
    <property type="component" value="Unassembled WGS sequence"/>
</dbReference>
<evidence type="ECO:0000313" key="1">
    <source>
        <dbReference type="EMBL" id="KAJ9095656.1"/>
    </source>
</evidence>
<keyword evidence="2" id="KW-1185">Reference proteome</keyword>
<sequence length="527" mass="57234">MSPSISDTNAADGVCEHLQSCSTDAIKDLQGRYRKIMNWCIKEEMDPSTIQTTQKGTPRRLPKCHLCKRTSAASHISVCLGCETVSCRKTISIKRLRTDGNEDSARAPSSSSRAPAGAAAGVGGGKGKMRKVVVDHPGDHAAASGHSFSVDGSTGAIFCHGCDDFVYAEAVDQWRNRALRMMEERADISVDGSGSKRAKFKVWKATPEDRAAMERNEAVRCHFLNPPPLYRIAIRPLLNLSQTCFLSAILQAFFHNPLLKQYFLNEGHSRRACEAERGVVGKDVKVQGKDDVVAAGVGGVGECMGCEMDSAFIEAYNGEGTPFGPTALLLSMWKASAELAGHEQQDRSFAGTLLSTVTCANCSAQTNTEDPILDISLGLDVKNGKGAGGVLTLGQCFRRYTAKETLSGKAYTCSKCKVSSNGIRFEQNSTNLSKVETMVNFPTELDMRPYMHDAVNGQSNSLPREMYRYTLSTVVTHEGKLDNGHYWADVKSGLTSTTLAQVLNQKAYMLFYVKNSVAFQSDGHNAT</sequence>
<dbReference type="EMBL" id="JASBWT010000021">
    <property type="protein sequence ID" value="KAJ9095656.1"/>
    <property type="molecule type" value="Genomic_DNA"/>
</dbReference>
<organism evidence="1 2">
    <name type="scientific">Naganishia friedmannii</name>
    <dbReference type="NCBI Taxonomy" id="89922"/>
    <lineage>
        <taxon>Eukaryota</taxon>
        <taxon>Fungi</taxon>
        <taxon>Dikarya</taxon>
        <taxon>Basidiomycota</taxon>
        <taxon>Agaricomycotina</taxon>
        <taxon>Tremellomycetes</taxon>
        <taxon>Filobasidiales</taxon>
        <taxon>Filobasidiaceae</taxon>
        <taxon>Naganishia</taxon>
    </lineage>
</organism>
<comment type="caution">
    <text evidence="1">The sequence shown here is derived from an EMBL/GenBank/DDBJ whole genome shotgun (WGS) entry which is preliminary data.</text>
</comment>
<proteinExistence type="predicted"/>
<accession>A0ACC2V9X7</accession>
<evidence type="ECO:0000313" key="2">
    <source>
        <dbReference type="Proteomes" id="UP001227268"/>
    </source>
</evidence>
<reference evidence="1" key="1">
    <citation type="submission" date="2023-04" db="EMBL/GenBank/DDBJ databases">
        <title>Draft Genome sequencing of Naganishia species isolated from polar environments using Oxford Nanopore Technology.</title>
        <authorList>
            <person name="Leo P."/>
            <person name="Venkateswaran K."/>
        </authorList>
    </citation>
    <scope>NUCLEOTIDE SEQUENCE</scope>
    <source>
        <strain evidence="1">MNA-CCFEE 5423</strain>
    </source>
</reference>